<evidence type="ECO:0000313" key="2">
    <source>
        <dbReference type="EMBL" id="CAI9088645.1"/>
    </source>
</evidence>
<dbReference type="Gene3D" id="3.80.10.10">
    <property type="entry name" value="Ribonuclease Inhibitor"/>
    <property type="match status" value="1"/>
</dbReference>
<dbReference type="InterPro" id="IPR001810">
    <property type="entry name" value="F-box_dom"/>
</dbReference>
<dbReference type="InterPro" id="IPR032675">
    <property type="entry name" value="LRR_dom_sf"/>
</dbReference>
<dbReference type="PANTHER" id="PTHR31900">
    <property type="entry name" value="F-BOX/RNI SUPERFAMILY PROTEIN-RELATED"/>
    <property type="match status" value="1"/>
</dbReference>
<dbReference type="InterPro" id="IPR036047">
    <property type="entry name" value="F-box-like_dom_sf"/>
</dbReference>
<dbReference type="InterPro" id="IPR050232">
    <property type="entry name" value="FBL13/AtMIF1-like"/>
</dbReference>
<dbReference type="PANTHER" id="PTHR31900:SF32">
    <property type="entry name" value="F-BOX_RNI_FBD-LIKE DOMAIN PROTEIN"/>
    <property type="match status" value="1"/>
</dbReference>
<evidence type="ECO:0000259" key="1">
    <source>
        <dbReference type="Pfam" id="PF00646"/>
    </source>
</evidence>
<dbReference type="SUPFAM" id="SSF81383">
    <property type="entry name" value="F-box domain"/>
    <property type="match status" value="1"/>
</dbReference>
<reference evidence="2" key="1">
    <citation type="submission" date="2023-03" db="EMBL/GenBank/DDBJ databases">
        <authorList>
            <person name="Julca I."/>
        </authorList>
    </citation>
    <scope>NUCLEOTIDE SEQUENCE</scope>
</reference>
<protein>
    <submittedName>
        <fullName evidence="2">OLC1v1023040C1</fullName>
    </submittedName>
</protein>
<gene>
    <name evidence="2" type="ORF">OLC1_LOCUS1171</name>
</gene>
<accession>A0AAV1BZ34</accession>
<feature type="domain" description="F-box" evidence="1">
    <location>
        <begin position="24"/>
        <end position="57"/>
    </location>
</feature>
<dbReference type="Pfam" id="PF00646">
    <property type="entry name" value="F-box"/>
    <property type="match status" value="1"/>
</dbReference>
<keyword evidence="3" id="KW-1185">Reference proteome</keyword>
<evidence type="ECO:0000313" key="3">
    <source>
        <dbReference type="Proteomes" id="UP001161247"/>
    </source>
</evidence>
<proteinExistence type="predicted"/>
<dbReference type="Proteomes" id="UP001161247">
    <property type="component" value="Chromosome 1"/>
</dbReference>
<dbReference type="AlphaFoldDB" id="A0AAV1BZ34"/>
<name>A0AAV1BZ34_OLDCO</name>
<dbReference type="SUPFAM" id="SSF52058">
    <property type="entry name" value="L domain-like"/>
    <property type="match status" value="1"/>
</dbReference>
<dbReference type="EMBL" id="OX459118">
    <property type="protein sequence ID" value="CAI9088645.1"/>
    <property type="molecule type" value="Genomic_DNA"/>
</dbReference>
<organism evidence="2 3">
    <name type="scientific">Oldenlandia corymbosa var. corymbosa</name>
    <dbReference type="NCBI Taxonomy" id="529605"/>
    <lineage>
        <taxon>Eukaryota</taxon>
        <taxon>Viridiplantae</taxon>
        <taxon>Streptophyta</taxon>
        <taxon>Embryophyta</taxon>
        <taxon>Tracheophyta</taxon>
        <taxon>Spermatophyta</taxon>
        <taxon>Magnoliopsida</taxon>
        <taxon>eudicotyledons</taxon>
        <taxon>Gunneridae</taxon>
        <taxon>Pentapetalae</taxon>
        <taxon>asterids</taxon>
        <taxon>lamiids</taxon>
        <taxon>Gentianales</taxon>
        <taxon>Rubiaceae</taxon>
        <taxon>Rubioideae</taxon>
        <taxon>Spermacoceae</taxon>
        <taxon>Hedyotis-Oldenlandia complex</taxon>
        <taxon>Oldenlandia</taxon>
    </lineage>
</organism>
<sequence>MAHQTLCGECSKQVVAEEEDRLTALPEALIGMILSRIPTKEAVRTSVLAKPWRTTWTGITAIHLTDEGLPSEDPRHSQSKRRFIEFANNVITKCNSPLLRSFDMKCSKAYERDSLREWTSSVLMRRELEKFHLGCRIVSGTFGIPGAIFTLQALEELKLQLPCRLLLPAVTTFLNLKTLFLSKVRMVNDDNLPELIFHLPALTDLGFLCCQWRNVEAIVIRAPKLLNFQMSWCRYARDGREVFTVGLVMVNLAECCNMDKFRWAGNLVETFLMPQVSTVSQALLDQVIESNDYYHTGEATANLLTRLRWVDRLEISLDVAQAMLLVGRLETLPSFQNLTSLKVESRFTSGKGTLLHLLWATPFLKFLDLHIQESLMWRPDAFDKLEESELPSCVIRTLERVHFTYRFQTRIWLNFMELFLRNARKLELLQLHAPALPLATKLDCRLRLNHAPKASRKNVAIHVVL</sequence>